<evidence type="ECO:0000313" key="2">
    <source>
        <dbReference type="EMBL" id="NGY64946.1"/>
    </source>
</evidence>
<evidence type="ECO:0000313" key="3">
    <source>
        <dbReference type="Proteomes" id="UP000481360"/>
    </source>
</evidence>
<feature type="compositionally biased region" description="Low complexity" evidence="1">
    <location>
        <begin position="117"/>
        <end position="128"/>
    </location>
</feature>
<dbReference type="Proteomes" id="UP000481360">
    <property type="component" value="Unassembled WGS sequence"/>
</dbReference>
<proteinExistence type="predicted"/>
<feature type="region of interest" description="Disordered" evidence="1">
    <location>
        <begin position="104"/>
        <end position="135"/>
    </location>
</feature>
<name>A0A7C9RY53_9PSEU</name>
<accession>A0A7C9RY53</accession>
<organism evidence="2 3">
    <name type="scientific">Lentzea alba</name>
    <dbReference type="NCBI Taxonomy" id="2714351"/>
    <lineage>
        <taxon>Bacteria</taxon>
        <taxon>Bacillati</taxon>
        <taxon>Actinomycetota</taxon>
        <taxon>Actinomycetes</taxon>
        <taxon>Pseudonocardiales</taxon>
        <taxon>Pseudonocardiaceae</taxon>
        <taxon>Lentzea</taxon>
    </lineage>
</organism>
<dbReference type="AlphaFoldDB" id="A0A7C9RY53"/>
<comment type="caution">
    <text evidence="2">The sequence shown here is derived from an EMBL/GenBank/DDBJ whole genome shotgun (WGS) entry which is preliminary data.</text>
</comment>
<keyword evidence="3" id="KW-1185">Reference proteome</keyword>
<dbReference type="RefSeq" id="WP_166053748.1">
    <property type="nucleotide sequence ID" value="NZ_JAAMPJ010000014.1"/>
</dbReference>
<sequence>MNDSYEVVTAALARHARTLDELTAEVRQALATATVTLRGNAFGQIGQSLVTAAEATARTGRASLQSEMDELATATAKMRATTAEYDQRESDNATRLATLAGGLGQEVPAPRGMTGPASTSDITTTAAAGLPSGTRPDPLLIPAQNPVGTTSGVGNVNGRFGDDRTGPIGAALDVTDLLMSPSLSSRTATLLLVESGAIKPDQESRLGAFAGTHGYPAGTVGNAVHLGIAAIYLALGDAGQENIGRVFNSPEARALYGQPIDSDANLEMARIEYGYWSNVLREDSWSPGAHLATQMSPEVRALAQKLISAPSPGFPSP</sequence>
<gene>
    <name evidence="2" type="ORF">G7043_39135</name>
</gene>
<reference evidence="2 3" key="1">
    <citation type="submission" date="2020-03" db="EMBL/GenBank/DDBJ databases">
        <title>Isolation and identification of active actinomycetes.</title>
        <authorList>
            <person name="Sun X."/>
        </authorList>
    </citation>
    <scope>NUCLEOTIDE SEQUENCE [LARGE SCALE GENOMIC DNA]</scope>
    <source>
        <strain evidence="2 3">NEAU-D13</strain>
    </source>
</reference>
<dbReference type="EMBL" id="JAAMPJ010000014">
    <property type="protein sequence ID" value="NGY64946.1"/>
    <property type="molecule type" value="Genomic_DNA"/>
</dbReference>
<evidence type="ECO:0000256" key="1">
    <source>
        <dbReference type="SAM" id="MobiDB-lite"/>
    </source>
</evidence>
<protein>
    <submittedName>
        <fullName evidence="2">Uncharacterized protein</fullName>
    </submittedName>
</protein>